<dbReference type="AlphaFoldDB" id="A0A167X5Q8"/>
<sequence>MAYSSGPCRPREPQRATAGRGGRVFVRSPSPRSLSGCERFMVHFLRPVSRLGRRREVREGPRAHQWEKKRDEVLASLGFYPTVSDKAVYVKGSTIIVTYVDDILYTGDDEDLDEFEEGLTKRLEVDLAGESRWLLGVEIGVRLVEKGCTEVFIHQNTYLQSLLEE</sequence>
<evidence type="ECO:0000256" key="1">
    <source>
        <dbReference type="SAM" id="MobiDB-lite"/>
    </source>
</evidence>
<dbReference type="Pfam" id="PF07727">
    <property type="entry name" value="RVT_2"/>
    <property type="match status" value="1"/>
</dbReference>
<keyword evidence="3" id="KW-0548">Nucleotidyltransferase</keyword>
<proteinExistence type="predicted"/>
<gene>
    <name evidence="3" type="ORF">SPI_03208</name>
</gene>
<dbReference type="GO" id="GO:0003964">
    <property type="term" value="F:RNA-directed DNA polymerase activity"/>
    <property type="evidence" value="ECO:0007669"/>
    <property type="project" value="UniProtKB-KW"/>
</dbReference>
<name>A0A167X5Q8_9HYPO</name>
<accession>A0A167X5Q8</accession>
<keyword evidence="3" id="KW-0695">RNA-directed DNA polymerase</keyword>
<organism evidence="3 4">
    <name type="scientific">Niveomyces insectorum RCEF 264</name>
    <dbReference type="NCBI Taxonomy" id="1081102"/>
    <lineage>
        <taxon>Eukaryota</taxon>
        <taxon>Fungi</taxon>
        <taxon>Dikarya</taxon>
        <taxon>Ascomycota</taxon>
        <taxon>Pezizomycotina</taxon>
        <taxon>Sordariomycetes</taxon>
        <taxon>Hypocreomycetidae</taxon>
        <taxon>Hypocreales</taxon>
        <taxon>Cordycipitaceae</taxon>
        <taxon>Niveomyces</taxon>
    </lineage>
</organism>
<keyword evidence="4" id="KW-1185">Reference proteome</keyword>
<dbReference type="EMBL" id="AZHD01000004">
    <property type="protein sequence ID" value="OAA64561.1"/>
    <property type="molecule type" value="Genomic_DNA"/>
</dbReference>
<reference evidence="3 4" key="1">
    <citation type="journal article" date="2016" name="Genome Biol. Evol.">
        <title>Divergent and convergent evolution of fungal pathogenicity.</title>
        <authorList>
            <person name="Shang Y."/>
            <person name="Xiao G."/>
            <person name="Zheng P."/>
            <person name="Cen K."/>
            <person name="Zhan S."/>
            <person name="Wang C."/>
        </authorList>
    </citation>
    <scope>NUCLEOTIDE SEQUENCE [LARGE SCALE GENOMIC DNA]</scope>
    <source>
        <strain evidence="3 4">RCEF 264</strain>
    </source>
</reference>
<evidence type="ECO:0000313" key="3">
    <source>
        <dbReference type="EMBL" id="OAA64561.1"/>
    </source>
</evidence>
<feature type="region of interest" description="Disordered" evidence="1">
    <location>
        <begin position="1"/>
        <end position="29"/>
    </location>
</feature>
<evidence type="ECO:0000259" key="2">
    <source>
        <dbReference type="Pfam" id="PF07727"/>
    </source>
</evidence>
<keyword evidence="3" id="KW-0808">Transferase</keyword>
<protein>
    <submittedName>
        <fullName evidence="3">Reverse transcriptase, RNA-dependent DNA polymerase</fullName>
    </submittedName>
</protein>
<dbReference type="InterPro" id="IPR013103">
    <property type="entry name" value="RVT_2"/>
</dbReference>
<feature type="domain" description="Reverse transcriptase Ty1/copia-type" evidence="2">
    <location>
        <begin position="64"/>
        <end position="163"/>
    </location>
</feature>
<evidence type="ECO:0000313" key="4">
    <source>
        <dbReference type="Proteomes" id="UP000076874"/>
    </source>
</evidence>
<dbReference type="OrthoDB" id="6819079at2759"/>
<comment type="caution">
    <text evidence="3">The sequence shown here is derived from an EMBL/GenBank/DDBJ whole genome shotgun (WGS) entry which is preliminary data.</text>
</comment>
<dbReference type="Proteomes" id="UP000076874">
    <property type="component" value="Unassembled WGS sequence"/>
</dbReference>